<proteinExistence type="predicted"/>
<organism evidence="2 3">
    <name type="scientific">Aureobasidium pullulans</name>
    <name type="common">Black yeast</name>
    <name type="synonym">Pullularia pullulans</name>
    <dbReference type="NCBI Taxonomy" id="5580"/>
    <lineage>
        <taxon>Eukaryota</taxon>
        <taxon>Fungi</taxon>
        <taxon>Dikarya</taxon>
        <taxon>Ascomycota</taxon>
        <taxon>Pezizomycotina</taxon>
        <taxon>Dothideomycetes</taxon>
        <taxon>Dothideomycetidae</taxon>
        <taxon>Dothideales</taxon>
        <taxon>Saccotheciaceae</taxon>
        <taxon>Aureobasidium</taxon>
    </lineage>
</organism>
<feature type="region of interest" description="Disordered" evidence="1">
    <location>
        <begin position="509"/>
        <end position="530"/>
    </location>
</feature>
<gene>
    <name evidence="2" type="ORF">D6D01_02544</name>
</gene>
<dbReference type="EMBL" id="QZBD01000059">
    <property type="protein sequence ID" value="THY32511.1"/>
    <property type="molecule type" value="Genomic_DNA"/>
</dbReference>
<comment type="caution">
    <text evidence="2">The sequence shown here is derived from an EMBL/GenBank/DDBJ whole genome shotgun (WGS) entry which is preliminary data.</text>
</comment>
<feature type="compositionally biased region" description="Low complexity" evidence="1">
    <location>
        <begin position="272"/>
        <end position="287"/>
    </location>
</feature>
<sequence length="731" mass="82825">MFGANLFPYSHCFDHWSRARKQMEERRQQLYRQRRLDDMDPSSGILTEDPRPSRLSREVPERCPWMFFEGLGQIVTEEPGTLKKSIEKRDSPLEDETGENRAPSESPTPGTDTTSLETKMENLDPYPHSQPELTDRGSMLRPGICPYRARQNNGQVSTSQIIPSQNTAQEPDLQPARSEPTAQGSSSSAGRWKCKGRRIGGYANGFVPSGDPIQEEDSEPDQSGPSGHASRSHTSRSKGKQRKIEWNDQHHANEDATIECVMGEADFQVAQPGSSAHASSSGPSGSKGKQRQIDSQPPTTEWTHYEYLMRATGSTTFPGLCRPAENQSAEIKEAVATVSYLRPSPEDLPRYITLDSLNLDPGLRIGCIEHSMAMSVRIQNHVCPELEPCWSPACSKSVPPCRFADSYFEYGKMPCHWGMGKILRDHAETFGEESAMKEDPADIMRAYRWRHQKDQRHQGDESCSKIFSTIYQVHNQCKLTMNNDAETETQSTEFQGPELRDLLLDSCSDERTSAHPRQEAHRRNHYESSARRIPLPSGISFCPAGFASPQDQQNAIDDAKKAKKDHDDARKTGYAPWTPTIWYSSGLHHSTTEDPSQALYGQPPMDPKIFEFKMKHEKSRCPGHIAWRNRVIQVWKESRFSDIRQCTNADTFHSDGTKPCKWGWGRIFHEYALAHDRSKMENDDLNSILEWFRQQHVGEPRFQGLQLGLQFPITDARANKYWVPVQSSEAP</sequence>
<feature type="region of interest" description="Disordered" evidence="1">
    <location>
        <begin position="270"/>
        <end position="299"/>
    </location>
</feature>
<dbReference type="AlphaFoldDB" id="A0A4S9LRQ2"/>
<feature type="region of interest" description="Disordered" evidence="1">
    <location>
        <begin position="32"/>
        <end position="58"/>
    </location>
</feature>
<feature type="region of interest" description="Disordered" evidence="1">
    <location>
        <begin position="78"/>
        <end position="247"/>
    </location>
</feature>
<evidence type="ECO:0000313" key="2">
    <source>
        <dbReference type="EMBL" id="THY32511.1"/>
    </source>
</evidence>
<feature type="compositionally biased region" description="Basic residues" evidence="1">
    <location>
        <begin position="230"/>
        <end position="241"/>
    </location>
</feature>
<feature type="compositionally biased region" description="Basic and acidic residues" evidence="1">
    <location>
        <begin position="80"/>
        <end position="92"/>
    </location>
</feature>
<feature type="compositionally biased region" description="Polar residues" evidence="1">
    <location>
        <begin position="103"/>
        <end position="117"/>
    </location>
</feature>
<feature type="compositionally biased region" description="Polar residues" evidence="1">
    <location>
        <begin position="180"/>
        <end position="189"/>
    </location>
</feature>
<protein>
    <submittedName>
        <fullName evidence="2">Uncharacterized protein</fullName>
    </submittedName>
</protein>
<dbReference type="Proteomes" id="UP000306584">
    <property type="component" value="Unassembled WGS sequence"/>
</dbReference>
<evidence type="ECO:0000256" key="1">
    <source>
        <dbReference type="SAM" id="MobiDB-lite"/>
    </source>
</evidence>
<evidence type="ECO:0000313" key="3">
    <source>
        <dbReference type="Proteomes" id="UP000306584"/>
    </source>
</evidence>
<feature type="compositionally biased region" description="Polar residues" evidence="1">
    <location>
        <begin position="150"/>
        <end position="169"/>
    </location>
</feature>
<accession>A0A4S9LRQ2</accession>
<name>A0A4S9LRQ2_AURPU</name>
<reference evidence="2 3" key="1">
    <citation type="submission" date="2018-10" db="EMBL/GenBank/DDBJ databases">
        <title>Fifty Aureobasidium pullulans genomes reveal a recombining polyextremotolerant generalist.</title>
        <authorList>
            <person name="Gostincar C."/>
            <person name="Turk M."/>
            <person name="Zajc J."/>
            <person name="Gunde-Cimerman N."/>
        </authorList>
    </citation>
    <scope>NUCLEOTIDE SEQUENCE [LARGE SCALE GENOMIC DNA]</scope>
    <source>
        <strain evidence="2 3">EXF-6604</strain>
    </source>
</reference>
<feature type="compositionally biased region" description="Basic and acidic residues" evidence="1">
    <location>
        <begin position="48"/>
        <end position="58"/>
    </location>
</feature>